<dbReference type="Gene3D" id="2.60.40.10">
    <property type="entry name" value="Immunoglobulins"/>
    <property type="match status" value="1"/>
</dbReference>
<dbReference type="SUPFAM" id="SSF49478">
    <property type="entry name" value="Cna protein B-type domain"/>
    <property type="match status" value="1"/>
</dbReference>
<keyword evidence="4" id="KW-0472">Membrane</keyword>
<keyword evidence="4" id="KW-0812">Transmembrane</keyword>
<dbReference type="Pfam" id="PF08341">
    <property type="entry name" value="TED"/>
    <property type="match status" value="1"/>
</dbReference>
<evidence type="ECO:0000256" key="3">
    <source>
        <dbReference type="ARBA" id="ARBA00022729"/>
    </source>
</evidence>
<dbReference type="Pfam" id="PF17802">
    <property type="entry name" value="SpaA"/>
    <property type="match status" value="1"/>
</dbReference>
<reference evidence="7 8" key="1">
    <citation type="submission" date="2016-12" db="EMBL/GenBank/DDBJ databases">
        <title>Genome Sequences of Twelve Sporeforming Bacillus Species Isolated from Foods.</title>
        <authorList>
            <person name="De Jong A."/>
            <person name="Holsappel S."/>
            <person name="Kuipers O.P."/>
        </authorList>
    </citation>
    <scope>NUCLEOTIDE SEQUENCE [LARGE SCALE GENOMIC DNA]</scope>
    <source>
        <strain evidence="7 8">S3E15</strain>
    </source>
</reference>
<dbReference type="Proteomes" id="UP000194131">
    <property type="component" value="Unassembled WGS sequence"/>
</dbReference>
<dbReference type="NCBIfam" id="TIGR03934">
    <property type="entry name" value="TQXA_dom"/>
    <property type="match status" value="1"/>
</dbReference>
<comment type="similarity">
    <text evidence="1">Belongs to the serine-aspartate repeat-containing protein (SDr) family.</text>
</comment>
<evidence type="ECO:0000256" key="2">
    <source>
        <dbReference type="ARBA" id="ARBA00022525"/>
    </source>
</evidence>
<dbReference type="InterPro" id="IPR013552">
    <property type="entry name" value="Thioester_dom"/>
</dbReference>
<accession>A0AAP7W595</accession>
<evidence type="ECO:0000259" key="5">
    <source>
        <dbReference type="Pfam" id="PF08341"/>
    </source>
</evidence>
<name>A0AAP7W595_BACMY</name>
<dbReference type="InterPro" id="IPR013783">
    <property type="entry name" value="Ig-like_fold"/>
</dbReference>
<keyword evidence="3" id="KW-0732">Signal</keyword>
<dbReference type="Gene3D" id="1.10.150.480">
    <property type="match status" value="1"/>
</dbReference>
<keyword evidence="2" id="KW-0964">Secreted</keyword>
<proteinExistence type="inferred from homology"/>
<keyword evidence="4" id="KW-1133">Transmembrane helix</keyword>
<dbReference type="InterPro" id="IPR023849">
    <property type="entry name" value="TQXA_dom"/>
</dbReference>
<evidence type="ECO:0000259" key="6">
    <source>
        <dbReference type="Pfam" id="PF17802"/>
    </source>
</evidence>
<dbReference type="EMBL" id="MRWU01000018">
    <property type="protein sequence ID" value="OSX90378.1"/>
    <property type="molecule type" value="Genomic_DNA"/>
</dbReference>
<feature type="transmembrane region" description="Helical" evidence="4">
    <location>
        <begin position="12"/>
        <end position="30"/>
    </location>
</feature>
<evidence type="ECO:0000313" key="7">
    <source>
        <dbReference type="EMBL" id="OSX90378.1"/>
    </source>
</evidence>
<evidence type="ECO:0000256" key="4">
    <source>
        <dbReference type="SAM" id="Phobius"/>
    </source>
</evidence>
<dbReference type="PANTHER" id="PTHR36108">
    <property type="entry name" value="COLOSSIN-B-RELATED"/>
    <property type="match status" value="1"/>
</dbReference>
<dbReference type="AlphaFoldDB" id="A0AAP7W595"/>
<comment type="caution">
    <text evidence="7">The sequence shown here is derived from an EMBL/GenBank/DDBJ whole genome shotgun (WGS) entry which is preliminary data.</text>
</comment>
<dbReference type="InterPro" id="IPR041033">
    <property type="entry name" value="SpaA_PFL_dom_1"/>
</dbReference>
<dbReference type="PANTHER" id="PTHR36108:SF13">
    <property type="entry name" value="COLOSSIN-B-RELATED"/>
    <property type="match status" value="1"/>
</dbReference>
<protein>
    <recommendedName>
        <fullName evidence="9">TQXA domain-containing protein</fullName>
    </recommendedName>
</protein>
<organism evidence="7 8">
    <name type="scientific">Bacillus mycoides</name>
    <dbReference type="NCBI Taxonomy" id="1405"/>
    <lineage>
        <taxon>Bacteria</taxon>
        <taxon>Bacillati</taxon>
        <taxon>Bacillota</taxon>
        <taxon>Bacilli</taxon>
        <taxon>Bacillales</taxon>
        <taxon>Bacillaceae</taxon>
        <taxon>Bacillus</taxon>
        <taxon>Bacillus cereus group</taxon>
    </lineage>
</organism>
<feature type="domain" description="SpaA-like prealbumin fold" evidence="6">
    <location>
        <begin position="295"/>
        <end position="380"/>
    </location>
</feature>
<evidence type="ECO:0000313" key="8">
    <source>
        <dbReference type="Proteomes" id="UP000194131"/>
    </source>
</evidence>
<feature type="domain" description="Thioester" evidence="5">
    <location>
        <begin position="71"/>
        <end position="160"/>
    </location>
</feature>
<gene>
    <name evidence="7" type="ORF">S3E15_01785</name>
</gene>
<evidence type="ECO:0008006" key="9">
    <source>
        <dbReference type="Google" id="ProtNLM"/>
    </source>
</evidence>
<evidence type="ECO:0000256" key="1">
    <source>
        <dbReference type="ARBA" id="ARBA00007257"/>
    </source>
</evidence>
<sequence>MNGGDEMKRRMLTIWFGIISLIIILLGVSIPQAAAEIIHQEKFQMNWNYIKFKDTKVKIKADLLRTSSKDIAYCLSPDLNSPNGDDLPEIGRDNDFVYRVLLYGYPQKTPAELGVSTKEEAYYATQLAIWIVSKKIEIADSKPENQQVYNLVKQLVEKASKGTEVQETYLNVIPTGKQTVEQNGEYFETNLYRSQSNSVSGVYSVQMEGAPEGAKIINEQGEKKNEFSMEEKFKVMIPKNATSGNFKIRVNAKLQSLQAVTFDGQQRIQNATALLPRMSEKSSTDIVVKWEFLGALKIMKVGENREALKGAVFEVVSENGDFRQEITTTENGSATLNKLPPGTYIVKEIQAPEGYVLDPTIKKMEVKTGEIAEIEIKNQKITSGLEIKKVDATYESAKQSYDIQSKEHTMENDLASKEKHHLPSTGTKFPNVPFVGLGLVILGIYILKIGKNHS</sequence>